<dbReference type="InterPro" id="IPR050189">
    <property type="entry name" value="MFS_Efflux_Transporters"/>
</dbReference>
<evidence type="ECO:0000256" key="6">
    <source>
        <dbReference type="SAM" id="Phobius"/>
    </source>
</evidence>
<organism evidence="9 10">
    <name type="scientific">Bradyrhizobium ivorense</name>
    <dbReference type="NCBI Taxonomy" id="2511166"/>
    <lineage>
        <taxon>Bacteria</taxon>
        <taxon>Pseudomonadati</taxon>
        <taxon>Pseudomonadota</taxon>
        <taxon>Alphaproteobacteria</taxon>
        <taxon>Hyphomicrobiales</taxon>
        <taxon>Nitrobacteraceae</taxon>
        <taxon>Bradyrhizobium</taxon>
    </lineage>
</organism>
<feature type="transmembrane region" description="Helical" evidence="6">
    <location>
        <begin position="244"/>
        <end position="269"/>
    </location>
</feature>
<dbReference type="GO" id="GO:0005886">
    <property type="term" value="C:plasma membrane"/>
    <property type="evidence" value="ECO:0007669"/>
    <property type="project" value="UniProtKB-SubCell"/>
</dbReference>
<feature type="transmembrane region" description="Helical" evidence="6">
    <location>
        <begin position="276"/>
        <end position="295"/>
    </location>
</feature>
<keyword evidence="4 6" id="KW-1133">Transmembrane helix</keyword>
<dbReference type="InterPro" id="IPR011701">
    <property type="entry name" value="MFS"/>
</dbReference>
<feature type="transmembrane region" description="Helical" evidence="6">
    <location>
        <begin position="110"/>
        <end position="132"/>
    </location>
</feature>
<keyword evidence="7" id="KW-0732">Signal</keyword>
<evidence type="ECO:0000313" key="10">
    <source>
        <dbReference type="Proteomes" id="UP000328092"/>
    </source>
</evidence>
<dbReference type="Gene3D" id="1.20.1250.20">
    <property type="entry name" value="MFS general substrate transporter like domains"/>
    <property type="match status" value="1"/>
</dbReference>
<evidence type="ECO:0000256" key="7">
    <source>
        <dbReference type="SAM" id="SignalP"/>
    </source>
</evidence>
<feature type="signal peptide" evidence="7">
    <location>
        <begin position="1"/>
        <end position="20"/>
    </location>
</feature>
<accession>A0A508T783</accession>
<evidence type="ECO:0000256" key="1">
    <source>
        <dbReference type="ARBA" id="ARBA00004651"/>
    </source>
</evidence>
<dbReference type="OrthoDB" id="9810111at2"/>
<feature type="transmembrane region" description="Helical" evidence="6">
    <location>
        <begin position="139"/>
        <end position="161"/>
    </location>
</feature>
<gene>
    <name evidence="9" type="primary">pbuE_3</name>
    <name evidence="9" type="ORF">CI1B_33950</name>
</gene>
<dbReference type="InterPro" id="IPR036259">
    <property type="entry name" value="MFS_trans_sf"/>
</dbReference>
<dbReference type="Proteomes" id="UP000328092">
    <property type="component" value="Unassembled WGS sequence"/>
</dbReference>
<feature type="chain" id="PRO_5021414259" evidence="7">
    <location>
        <begin position="21"/>
        <end position="392"/>
    </location>
</feature>
<proteinExistence type="predicted"/>
<dbReference type="AlphaFoldDB" id="A0A508T783"/>
<comment type="subcellular location">
    <subcellularLocation>
        <location evidence="1">Cell membrane</location>
        <topology evidence="1">Multi-pass membrane protein</topology>
    </subcellularLocation>
</comment>
<feature type="transmembrane region" description="Helical" evidence="6">
    <location>
        <begin position="332"/>
        <end position="355"/>
    </location>
</feature>
<protein>
    <submittedName>
        <fullName evidence="9">Purine efflux pump PbuE</fullName>
    </submittedName>
</protein>
<comment type="caution">
    <text evidence="9">The sequence shown here is derived from an EMBL/GenBank/DDBJ whole genome shotgun (WGS) entry which is preliminary data.</text>
</comment>
<evidence type="ECO:0000259" key="8">
    <source>
        <dbReference type="PROSITE" id="PS50850"/>
    </source>
</evidence>
<dbReference type="PROSITE" id="PS50850">
    <property type="entry name" value="MFS"/>
    <property type="match status" value="1"/>
</dbReference>
<evidence type="ECO:0000313" key="9">
    <source>
        <dbReference type="EMBL" id="VIO70773.1"/>
    </source>
</evidence>
<dbReference type="SUPFAM" id="SSF103473">
    <property type="entry name" value="MFS general substrate transporter"/>
    <property type="match status" value="1"/>
</dbReference>
<keyword evidence="3 6" id="KW-0812">Transmembrane</keyword>
<evidence type="ECO:0000256" key="2">
    <source>
        <dbReference type="ARBA" id="ARBA00022475"/>
    </source>
</evidence>
<keyword evidence="5 6" id="KW-0472">Membrane</keyword>
<dbReference type="Pfam" id="PF07690">
    <property type="entry name" value="MFS_1"/>
    <property type="match status" value="1"/>
</dbReference>
<evidence type="ECO:0000256" key="3">
    <source>
        <dbReference type="ARBA" id="ARBA00022692"/>
    </source>
</evidence>
<feature type="transmembrane region" description="Helical" evidence="6">
    <location>
        <begin position="210"/>
        <end position="232"/>
    </location>
</feature>
<feature type="transmembrane region" description="Helical" evidence="6">
    <location>
        <begin position="301"/>
        <end position="320"/>
    </location>
</feature>
<keyword evidence="10" id="KW-1185">Reference proteome</keyword>
<feature type="domain" description="Major facilitator superfamily (MFS) profile" evidence="8">
    <location>
        <begin position="10"/>
        <end position="385"/>
    </location>
</feature>
<dbReference type="RefSeq" id="WP_139860666.1">
    <property type="nucleotide sequence ID" value="NZ_CAADFC020000012.1"/>
</dbReference>
<reference evidence="9" key="1">
    <citation type="submission" date="2019-02" db="EMBL/GenBank/DDBJ databases">
        <authorList>
            <person name="Pothier F.J."/>
        </authorList>
    </citation>
    <scope>NUCLEOTIDE SEQUENCE</scope>
    <source>
        <strain evidence="9">CI-1B</strain>
    </source>
</reference>
<dbReference type="PANTHER" id="PTHR43124:SF10">
    <property type="entry name" value="PURINE EFFLUX PUMP PBUE"/>
    <property type="match status" value="1"/>
</dbReference>
<keyword evidence="2" id="KW-1003">Cell membrane</keyword>
<feature type="transmembrane region" description="Helical" evidence="6">
    <location>
        <begin position="361"/>
        <end position="382"/>
    </location>
</feature>
<dbReference type="InterPro" id="IPR020846">
    <property type="entry name" value="MFS_dom"/>
</dbReference>
<dbReference type="CDD" id="cd17324">
    <property type="entry name" value="MFS_NepI_like"/>
    <property type="match status" value="1"/>
</dbReference>
<dbReference type="GO" id="GO:0022857">
    <property type="term" value="F:transmembrane transporter activity"/>
    <property type="evidence" value="ECO:0007669"/>
    <property type="project" value="InterPro"/>
</dbReference>
<feature type="transmembrane region" description="Helical" evidence="6">
    <location>
        <begin position="167"/>
        <end position="189"/>
    </location>
</feature>
<evidence type="ECO:0000256" key="5">
    <source>
        <dbReference type="ARBA" id="ARBA00023136"/>
    </source>
</evidence>
<dbReference type="EMBL" id="CAADFC020000012">
    <property type="protein sequence ID" value="VIO70773.1"/>
    <property type="molecule type" value="Genomic_DNA"/>
</dbReference>
<sequence length="392" mass="39213">MTLQSSIAASALSLALAALAAATAVIVATEFIVVGLLPVLARDLAISPAVAGHLVGAFALSASLLGPPLTIAAAAIAPRTILTATLGLYAATDLAAVLWPDYSVMLAMRIVQGAALPVFVSVGAAAVTALAPPARRGRVLALANTGFAVGIVAALPAGVALAERGQWTPSFVALAAVSLAAAVLLLAVFPERRPEAPRASAAATLLRAPAFQLQLALSVAVFVAMFSAYTYISLWLAEVAGLDTGGIALALVGFGAAGVLGNTAAAWIADRGPLRATAVAVTALVLAVLGLSLAATPVLRVVLFVAWGIFHTACVALCQVRVSFAGRDAPAFAMAMNISAANLGIALGAVAGGWAVERWGVSAIGWPGLAMLPLLLGLALAIRTIGSRRSFG</sequence>
<dbReference type="PANTHER" id="PTHR43124">
    <property type="entry name" value="PURINE EFFLUX PUMP PBUE"/>
    <property type="match status" value="1"/>
</dbReference>
<name>A0A508T783_9BRAD</name>
<evidence type="ECO:0000256" key="4">
    <source>
        <dbReference type="ARBA" id="ARBA00022989"/>
    </source>
</evidence>